<dbReference type="PANTHER" id="PTHR43877:SF5">
    <property type="entry name" value="BLL8307 PROTEIN"/>
    <property type="match status" value="1"/>
</dbReference>
<dbReference type="InterPro" id="IPR016181">
    <property type="entry name" value="Acyl_CoA_acyltransferase"/>
</dbReference>
<protein>
    <submittedName>
        <fullName evidence="4">Putative acetyltransferase</fullName>
    </submittedName>
</protein>
<dbReference type="RefSeq" id="WP_091023179.1">
    <property type="nucleotide sequence ID" value="NZ_BKAE01000003.1"/>
</dbReference>
<dbReference type="CDD" id="cd04301">
    <property type="entry name" value="NAT_SF"/>
    <property type="match status" value="1"/>
</dbReference>
<name>A0A1G9VSM5_9ACTN</name>
<keyword evidence="1 4" id="KW-0808">Transferase</keyword>
<dbReference type="OrthoDB" id="9803233at2"/>
<accession>A0A1G9VSM5</accession>
<dbReference type="InterPro" id="IPR050832">
    <property type="entry name" value="Bact_Acetyltransf"/>
</dbReference>
<feature type="domain" description="N-acetyltransferase" evidence="3">
    <location>
        <begin position="3"/>
        <end position="153"/>
    </location>
</feature>
<gene>
    <name evidence="4" type="ORF">SAMN05192576_0852</name>
</gene>
<dbReference type="PROSITE" id="PS51186">
    <property type="entry name" value="GNAT"/>
    <property type="match status" value="1"/>
</dbReference>
<reference evidence="4 5" key="1">
    <citation type="submission" date="2016-10" db="EMBL/GenBank/DDBJ databases">
        <authorList>
            <person name="de Groot N.N."/>
        </authorList>
    </citation>
    <scope>NUCLEOTIDE SEQUENCE [LARGE SCALE GENOMIC DNA]</scope>
    <source>
        <strain evidence="4 5">CGMCC 1.11147</strain>
    </source>
</reference>
<dbReference type="InterPro" id="IPR000182">
    <property type="entry name" value="GNAT_dom"/>
</dbReference>
<evidence type="ECO:0000313" key="5">
    <source>
        <dbReference type="Proteomes" id="UP000199004"/>
    </source>
</evidence>
<dbReference type="GO" id="GO:0016747">
    <property type="term" value="F:acyltransferase activity, transferring groups other than amino-acyl groups"/>
    <property type="evidence" value="ECO:0007669"/>
    <property type="project" value="InterPro"/>
</dbReference>
<dbReference type="Pfam" id="PF00583">
    <property type="entry name" value="Acetyltransf_1"/>
    <property type="match status" value="1"/>
</dbReference>
<dbReference type="Gene3D" id="3.40.630.30">
    <property type="match status" value="1"/>
</dbReference>
<dbReference type="Proteomes" id="UP000199004">
    <property type="component" value="Unassembled WGS sequence"/>
</dbReference>
<dbReference type="EMBL" id="FNIC01000001">
    <property type="protein sequence ID" value="SDM75219.1"/>
    <property type="molecule type" value="Genomic_DNA"/>
</dbReference>
<evidence type="ECO:0000256" key="2">
    <source>
        <dbReference type="ARBA" id="ARBA00023315"/>
    </source>
</evidence>
<keyword evidence="2" id="KW-0012">Acyltransferase</keyword>
<dbReference type="SUPFAM" id="SSF55729">
    <property type="entry name" value="Acyl-CoA N-acyltransferases (Nat)"/>
    <property type="match status" value="1"/>
</dbReference>
<evidence type="ECO:0000259" key="3">
    <source>
        <dbReference type="PROSITE" id="PS51186"/>
    </source>
</evidence>
<proteinExistence type="predicted"/>
<evidence type="ECO:0000256" key="1">
    <source>
        <dbReference type="ARBA" id="ARBA00022679"/>
    </source>
</evidence>
<dbReference type="STRING" id="1005944.SAMN05192576_0852"/>
<evidence type="ECO:0000313" key="4">
    <source>
        <dbReference type="EMBL" id="SDM75219.1"/>
    </source>
</evidence>
<organism evidence="4 5">
    <name type="scientific">Nocardioides szechwanensis</name>
    <dbReference type="NCBI Taxonomy" id="1005944"/>
    <lineage>
        <taxon>Bacteria</taxon>
        <taxon>Bacillati</taxon>
        <taxon>Actinomycetota</taxon>
        <taxon>Actinomycetes</taxon>
        <taxon>Propionibacteriales</taxon>
        <taxon>Nocardioidaceae</taxon>
        <taxon>Nocardioides</taxon>
    </lineage>
</organism>
<keyword evidence="5" id="KW-1185">Reference proteome</keyword>
<sequence length="154" mass="16764">MTIALDDLRGADVVAFLEEHVTQLRDVTPPGSSHALDLDGLRAPDVRFWTITGDDGELVGCAALKTLTAEHAELKSMRTAGHRTRQGVATALLRHVLGEARAAGFGRVSLETGSFEFFAPARALYARHGFTGCEPFGDYRLDPHSTFMTLELRP</sequence>
<dbReference type="PANTHER" id="PTHR43877">
    <property type="entry name" value="AMINOALKYLPHOSPHONATE N-ACETYLTRANSFERASE-RELATED-RELATED"/>
    <property type="match status" value="1"/>
</dbReference>
<dbReference type="AlphaFoldDB" id="A0A1G9VSM5"/>